<dbReference type="Pfam" id="PF07969">
    <property type="entry name" value="Amidohydro_3"/>
    <property type="match status" value="1"/>
</dbReference>
<dbReference type="Proteomes" id="UP000006860">
    <property type="component" value="Chromosome"/>
</dbReference>
<dbReference type="RefSeq" id="WP_013629152.1">
    <property type="nucleotide sequence ID" value="NC_015174.1"/>
</dbReference>
<dbReference type="InterPro" id="IPR050378">
    <property type="entry name" value="Metallo-dep_Hydrolases_sf"/>
</dbReference>
<proteinExistence type="predicted"/>
<reference evidence="3" key="1">
    <citation type="submission" date="2011-02" db="EMBL/GenBank/DDBJ databases">
        <title>The complete genome of Planctomyces brasiliensis DSM 5305.</title>
        <authorList>
            <person name="Lucas S."/>
            <person name="Copeland A."/>
            <person name="Lapidus A."/>
            <person name="Bruce D."/>
            <person name="Goodwin L."/>
            <person name="Pitluck S."/>
            <person name="Kyrpides N."/>
            <person name="Mavromatis K."/>
            <person name="Pagani I."/>
            <person name="Ivanova N."/>
            <person name="Ovchinnikova G."/>
            <person name="Lu M."/>
            <person name="Detter J.C."/>
            <person name="Han C."/>
            <person name="Land M."/>
            <person name="Hauser L."/>
            <person name="Markowitz V."/>
            <person name="Cheng J.-F."/>
            <person name="Hugenholtz P."/>
            <person name="Woyke T."/>
            <person name="Wu D."/>
            <person name="Tindall B."/>
            <person name="Pomrenke H.G."/>
            <person name="Brambilla E."/>
            <person name="Klenk H.-P."/>
            <person name="Eisen J.A."/>
        </authorList>
    </citation>
    <scope>NUCLEOTIDE SEQUENCE [LARGE SCALE GENOMIC DNA]</scope>
    <source>
        <strain evidence="3">ATCC 49424 / DSM 5305 / JCM 21570 / NBRC 103401 / IFAM 1448</strain>
    </source>
</reference>
<dbReference type="GO" id="GO:0016810">
    <property type="term" value="F:hydrolase activity, acting on carbon-nitrogen (but not peptide) bonds"/>
    <property type="evidence" value="ECO:0007669"/>
    <property type="project" value="InterPro"/>
</dbReference>
<dbReference type="SUPFAM" id="SSF51338">
    <property type="entry name" value="Composite domain of metallo-dependent hydrolases"/>
    <property type="match status" value="2"/>
</dbReference>
<feature type="domain" description="Amidohydrolase 3" evidence="1">
    <location>
        <begin position="46"/>
        <end position="485"/>
    </location>
</feature>
<dbReference type="eggNOG" id="COG1229">
    <property type="taxonomic scope" value="Bacteria"/>
</dbReference>
<keyword evidence="3" id="KW-1185">Reference proteome</keyword>
<dbReference type="OrthoDB" id="9775607at2"/>
<dbReference type="InterPro" id="IPR011059">
    <property type="entry name" value="Metal-dep_hydrolase_composite"/>
</dbReference>
<accession>F0STG8</accession>
<keyword evidence="2" id="KW-0560">Oxidoreductase</keyword>
<evidence type="ECO:0000313" key="2">
    <source>
        <dbReference type="EMBL" id="ADY60430.1"/>
    </source>
</evidence>
<dbReference type="InterPro" id="IPR032466">
    <property type="entry name" value="Metal_Hydrolase"/>
</dbReference>
<name>F0STG8_RUBBR</name>
<sequence>MSRYRLQGGRIYDPANGRDGQVEDLWIDHGAIVAEPASAEREQYVAIDVAGDVVMPGGVDMHCHIAGPKVNHARGFLAGDQGRTRGSSAENGSPIVPNCRATGQLFAGMGYTTAVDAAIPGISARLAHHEFAMTPYLDKAFLALFGNNHYVMEQLREQRQEAVNDYCAWMLGSVHSHGVKIVNPGGVENWKQIHRQSLHDFDTPVGEFGVTPRQIIRGLATAVDYLQLPHPVHIHCNNLGYPGNWQTTLQTMQSLEGRRGHFAHIQFHSYAGDPNDPTSFSSAVKELVDFVSAHEEISVDVGHVTPGEAMTITGDAPFAAHLQRLTGGRWFTSDTEQEASCGIIPGAFKPYRNLVHATQWAIGLEWYLRMPNPWQIAMSSDHPNGGAFVKYPEVIHLLMKRDFREQMLARMPESLRERSALSELDREYSLGEIAVITRAAPARLLGLTSKGQLGVGADADITVYRPTEDITEMFRRPRLVFKAGQRIAHDGELQSATVGKLLAPQIEFDDEHAASRREWFQQTYSLRYGNYRIDPEESPCLLAR</sequence>
<dbReference type="EMBL" id="CP002546">
    <property type="protein sequence ID" value="ADY60430.1"/>
    <property type="molecule type" value="Genomic_DNA"/>
</dbReference>
<dbReference type="AlphaFoldDB" id="F0STG8"/>
<organism evidence="2 3">
    <name type="scientific">Rubinisphaera brasiliensis (strain ATCC 49424 / DSM 5305 / JCM 21570 / IAM 15109 / NBRC 103401 / IFAM 1448)</name>
    <name type="common">Planctomyces brasiliensis</name>
    <dbReference type="NCBI Taxonomy" id="756272"/>
    <lineage>
        <taxon>Bacteria</taxon>
        <taxon>Pseudomonadati</taxon>
        <taxon>Planctomycetota</taxon>
        <taxon>Planctomycetia</taxon>
        <taxon>Planctomycetales</taxon>
        <taxon>Planctomycetaceae</taxon>
        <taxon>Rubinisphaera</taxon>
    </lineage>
</organism>
<dbReference type="KEGG" id="pbs:Plabr_2831"/>
<dbReference type="InterPro" id="IPR012027">
    <property type="entry name" value="Formylmethanofuran_DH_asu"/>
</dbReference>
<protein>
    <submittedName>
        <fullName evidence="2">Formylmethanofuran dehydrogenase, subunit A</fullName>
        <ecNumber evidence="2">1.2.7.12</ecNumber>
    </submittedName>
</protein>
<dbReference type="Gene3D" id="3.20.20.140">
    <property type="entry name" value="Metal-dependent hydrolases"/>
    <property type="match status" value="2"/>
</dbReference>
<evidence type="ECO:0000313" key="3">
    <source>
        <dbReference type="Proteomes" id="UP000006860"/>
    </source>
</evidence>
<dbReference type="GO" id="GO:0018493">
    <property type="term" value="F:formylmethanofuran dehydrogenase activity"/>
    <property type="evidence" value="ECO:0007669"/>
    <property type="project" value="UniProtKB-EC"/>
</dbReference>
<dbReference type="InterPro" id="IPR013108">
    <property type="entry name" value="Amidohydro_3"/>
</dbReference>
<dbReference type="EC" id="1.2.7.12" evidence="2"/>
<dbReference type="HOGENOM" id="CLU_035587_0_0_0"/>
<dbReference type="NCBIfam" id="TIGR03121">
    <property type="entry name" value="one_C_dehyd_A"/>
    <property type="match status" value="1"/>
</dbReference>
<dbReference type="PANTHER" id="PTHR11647:SF1">
    <property type="entry name" value="COLLAPSIN RESPONSE MEDIATOR PROTEIN"/>
    <property type="match status" value="1"/>
</dbReference>
<dbReference type="STRING" id="756272.Plabr_2831"/>
<dbReference type="PANTHER" id="PTHR11647">
    <property type="entry name" value="HYDRANTOINASE/DIHYDROPYRIMIDINASE FAMILY MEMBER"/>
    <property type="match status" value="1"/>
</dbReference>
<gene>
    <name evidence="2" type="ordered locus">Plabr_2831</name>
</gene>
<dbReference type="SUPFAM" id="SSF51556">
    <property type="entry name" value="Metallo-dependent hydrolases"/>
    <property type="match status" value="1"/>
</dbReference>
<evidence type="ECO:0000259" key="1">
    <source>
        <dbReference type="Pfam" id="PF07969"/>
    </source>
</evidence>